<feature type="region of interest" description="Disordered" evidence="4">
    <location>
        <begin position="1"/>
        <end position="41"/>
    </location>
</feature>
<feature type="domain" description="AMMECR1" evidence="5">
    <location>
        <begin position="277"/>
        <end position="475"/>
    </location>
</feature>
<comment type="similarity">
    <text evidence="1">Belongs to the eukaryotic ribosomal protein eL29 family.</text>
</comment>
<dbReference type="EMBL" id="MU005578">
    <property type="protein sequence ID" value="KAF2685920.1"/>
    <property type="molecule type" value="Genomic_DNA"/>
</dbReference>
<feature type="compositionally biased region" description="Low complexity" evidence="4">
    <location>
        <begin position="237"/>
        <end position="247"/>
    </location>
</feature>
<feature type="compositionally biased region" description="Acidic residues" evidence="4">
    <location>
        <begin position="218"/>
        <end position="236"/>
    </location>
</feature>
<dbReference type="SUPFAM" id="SSF143447">
    <property type="entry name" value="AMMECR1-like"/>
    <property type="match status" value="1"/>
</dbReference>
<organism evidence="6 7">
    <name type="scientific">Lentithecium fluviatile CBS 122367</name>
    <dbReference type="NCBI Taxonomy" id="1168545"/>
    <lineage>
        <taxon>Eukaryota</taxon>
        <taxon>Fungi</taxon>
        <taxon>Dikarya</taxon>
        <taxon>Ascomycota</taxon>
        <taxon>Pezizomycotina</taxon>
        <taxon>Dothideomycetes</taxon>
        <taxon>Pleosporomycetidae</taxon>
        <taxon>Pleosporales</taxon>
        <taxon>Massarineae</taxon>
        <taxon>Lentitheciaceae</taxon>
        <taxon>Lentithecium</taxon>
    </lineage>
</organism>
<evidence type="ECO:0000256" key="2">
    <source>
        <dbReference type="ARBA" id="ARBA00022980"/>
    </source>
</evidence>
<keyword evidence="2" id="KW-0689">Ribosomal protein</keyword>
<feature type="compositionally biased region" description="Basic residues" evidence="4">
    <location>
        <begin position="12"/>
        <end position="30"/>
    </location>
</feature>
<protein>
    <recommendedName>
        <fullName evidence="5">AMMECR1 domain-containing protein</fullName>
    </recommendedName>
</protein>
<feature type="compositionally biased region" description="Low complexity" evidence="4">
    <location>
        <begin position="258"/>
        <end position="298"/>
    </location>
</feature>
<dbReference type="PANTHER" id="PTHR13016:SF0">
    <property type="entry name" value="AMME SYNDROME CANDIDATE GENE 1 PROTEIN"/>
    <property type="match status" value="1"/>
</dbReference>
<name>A0A6G1J6T0_9PLEO</name>
<dbReference type="GO" id="GO:0005840">
    <property type="term" value="C:ribosome"/>
    <property type="evidence" value="ECO:0007669"/>
    <property type="project" value="UniProtKB-KW"/>
</dbReference>
<reference evidence="6" key="1">
    <citation type="journal article" date="2020" name="Stud. Mycol.">
        <title>101 Dothideomycetes genomes: a test case for predicting lifestyles and emergence of pathogens.</title>
        <authorList>
            <person name="Haridas S."/>
            <person name="Albert R."/>
            <person name="Binder M."/>
            <person name="Bloem J."/>
            <person name="Labutti K."/>
            <person name="Salamov A."/>
            <person name="Andreopoulos B."/>
            <person name="Baker S."/>
            <person name="Barry K."/>
            <person name="Bills G."/>
            <person name="Bluhm B."/>
            <person name="Cannon C."/>
            <person name="Castanera R."/>
            <person name="Culley D."/>
            <person name="Daum C."/>
            <person name="Ezra D."/>
            <person name="Gonzalez J."/>
            <person name="Henrissat B."/>
            <person name="Kuo A."/>
            <person name="Liang C."/>
            <person name="Lipzen A."/>
            <person name="Lutzoni F."/>
            <person name="Magnuson J."/>
            <person name="Mondo S."/>
            <person name="Nolan M."/>
            <person name="Ohm R."/>
            <person name="Pangilinan J."/>
            <person name="Park H.-J."/>
            <person name="Ramirez L."/>
            <person name="Alfaro M."/>
            <person name="Sun H."/>
            <person name="Tritt A."/>
            <person name="Yoshinaga Y."/>
            <person name="Zwiers L.-H."/>
            <person name="Turgeon B."/>
            <person name="Goodwin S."/>
            <person name="Spatafora J."/>
            <person name="Crous P."/>
            <person name="Grigoriev I."/>
        </authorList>
    </citation>
    <scope>NUCLEOTIDE SEQUENCE</scope>
    <source>
        <strain evidence="6">CBS 122367</strain>
    </source>
</reference>
<feature type="region of interest" description="Disordered" evidence="4">
    <location>
        <begin position="64"/>
        <end position="86"/>
    </location>
</feature>
<evidence type="ECO:0000259" key="5">
    <source>
        <dbReference type="PROSITE" id="PS51112"/>
    </source>
</evidence>
<dbReference type="InterPro" id="IPR002733">
    <property type="entry name" value="AMMECR1_domain"/>
</dbReference>
<dbReference type="Gene3D" id="3.30.700.20">
    <property type="entry name" value="Hypothetical protein ph0010, domain 1"/>
    <property type="match status" value="1"/>
</dbReference>
<accession>A0A6G1J6T0</accession>
<keyword evidence="7" id="KW-1185">Reference proteome</keyword>
<dbReference type="Gene3D" id="6.10.140.1730">
    <property type="match status" value="1"/>
</dbReference>
<dbReference type="InterPro" id="IPR023473">
    <property type="entry name" value="AMMECR1"/>
</dbReference>
<dbReference type="Pfam" id="PF01871">
    <property type="entry name" value="AMMECR1"/>
    <property type="match status" value="1"/>
</dbReference>
<evidence type="ECO:0000256" key="3">
    <source>
        <dbReference type="ARBA" id="ARBA00023274"/>
    </source>
</evidence>
<dbReference type="InterPro" id="IPR036071">
    <property type="entry name" value="AMMECR1_dom_sf"/>
</dbReference>
<dbReference type="Proteomes" id="UP000799291">
    <property type="component" value="Unassembled WGS sequence"/>
</dbReference>
<evidence type="ECO:0000256" key="1">
    <source>
        <dbReference type="ARBA" id="ARBA00010247"/>
    </source>
</evidence>
<dbReference type="PANTHER" id="PTHR13016">
    <property type="entry name" value="AMMECR1 HOMOLOG"/>
    <property type="match status" value="1"/>
</dbReference>
<dbReference type="InterPro" id="IPR002673">
    <property type="entry name" value="Ribosomal_eL29"/>
</dbReference>
<dbReference type="GO" id="GO:0003735">
    <property type="term" value="F:structural constituent of ribosome"/>
    <property type="evidence" value="ECO:0007669"/>
    <property type="project" value="InterPro"/>
</dbReference>
<proteinExistence type="inferred from homology"/>
<feature type="compositionally biased region" description="Low complexity" evidence="4">
    <location>
        <begin position="1"/>
        <end position="11"/>
    </location>
</feature>
<dbReference type="PROSITE" id="PS51112">
    <property type="entry name" value="AMMECR1"/>
    <property type="match status" value="1"/>
</dbReference>
<dbReference type="AlphaFoldDB" id="A0A6G1J6T0"/>
<feature type="region of interest" description="Disordered" evidence="4">
    <location>
        <begin position="204"/>
        <end position="300"/>
    </location>
</feature>
<gene>
    <name evidence="6" type="ORF">K458DRAFT_403241</name>
</gene>
<dbReference type="GO" id="GO:1990904">
    <property type="term" value="C:ribonucleoprotein complex"/>
    <property type="evidence" value="ECO:0007669"/>
    <property type="project" value="UniProtKB-KW"/>
</dbReference>
<dbReference type="GO" id="GO:0006412">
    <property type="term" value="P:translation"/>
    <property type="evidence" value="ECO:0007669"/>
    <property type="project" value="InterPro"/>
</dbReference>
<dbReference type="Pfam" id="PF01779">
    <property type="entry name" value="Ribosomal_L29e"/>
    <property type="match status" value="1"/>
</dbReference>
<dbReference type="InterPro" id="IPR027485">
    <property type="entry name" value="AMMECR1_N"/>
</dbReference>
<dbReference type="OrthoDB" id="24630at2759"/>
<evidence type="ECO:0000256" key="4">
    <source>
        <dbReference type="SAM" id="MobiDB-lite"/>
    </source>
</evidence>
<evidence type="ECO:0000313" key="6">
    <source>
        <dbReference type="EMBL" id="KAF2685920.1"/>
    </source>
</evidence>
<keyword evidence="3" id="KW-0687">Ribonucleoprotein</keyword>
<sequence length="483" mass="53389">MAKSKNSSQHNQSKKNHKNGIKKPKTHRYPSLKGTDPKFRRNHRHALHGTMRALADIGKRRVHHRHDAPMKTSKASQTGVPLARAGDSRAGAPAFLTSPTTCIAQPYHLALVPTTTTSPPSQLPALSSGGTFLVPSEKLFATISLVFLSLLVARVRLRSSTVRNHSPHEMATQAHCAYCFETLSAKLEKRTPLTLRQVEQLWKQYNADPSTPDPNAPPDDEDDAMDDDAGEEEVDDNAAPAAATGTTNDSTYRPVAISRLLAPSPSTRSSSSVHSAASTPSGVSEASSATSKNSSRSSIFSLGHRLRREEKARVDEGSPLFVTWNVVAKGGEKRLRGCIGTFEAQELDDGLRSYALTSAFDDTRFPPITPRELPTLECGVTLLTNFEPITSPLDWTIGTHGLRISFTYHNRRYGSTYLPDVAREQGWTKEETLVSLMRKAGWSGRKEEWQKVELGVVRYQGRQVRLGFAEWRAWRDWVEEGEV</sequence>
<dbReference type="NCBIfam" id="TIGR00296">
    <property type="entry name" value="TIGR00296 family protein"/>
    <property type="match status" value="1"/>
</dbReference>
<evidence type="ECO:0000313" key="7">
    <source>
        <dbReference type="Proteomes" id="UP000799291"/>
    </source>
</evidence>